<dbReference type="InterPro" id="IPR027417">
    <property type="entry name" value="P-loop_NTPase"/>
</dbReference>
<dbReference type="InterPro" id="IPR003439">
    <property type="entry name" value="ABC_transporter-like_ATP-bd"/>
</dbReference>
<evidence type="ECO:0000313" key="9">
    <source>
        <dbReference type="EMBL" id="QDZ13930.1"/>
    </source>
</evidence>
<evidence type="ECO:0000256" key="1">
    <source>
        <dbReference type="ARBA" id="ARBA00022448"/>
    </source>
</evidence>
<evidence type="ECO:0000256" key="5">
    <source>
        <dbReference type="ARBA" id="ARBA00022840"/>
    </source>
</evidence>
<dbReference type="InterPro" id="IPR050093">
    <property type="entry name" value="ABC_SmlMolc_Importer"/>
</dbReference>
<dbReference type="Gene3D" id="3.40.50.300">
    <property type="entry name" value="P-loop containing nucleotide triphosphate hydrolases"/>
    <property type="match status" value="1"/>
</dbReference>
<evidence type="ECO:0000256" key="7">
    <source>
        <dbReference type="ARBA" id="ARBA00023136"/>
    </source>
</evidence>
<dbReference type="PANTHER" id="PTHR42781:SF1">
    <property type="entry name" value="THIAMINE IMPORT ATP-BINDING PROTEIN THIQ"/>
    <property type="match status" value="1"/>
</dbReference>
<dbReference type="RefSeq" id="WP_146318331.1">
    <property type="nucleotide sequence ID" value="NZ_CP042305.1"/>
</dbReference>
<keyword evidence="6" id="KW-1278">Translocase</keyword>
<proteinExistence type="predicted"/>
<dbReference type="SMART" id="SM00382">
    <property type="entry name" value="AAA"/>
    <property type="match status" value="1"/>
</dbReference>
<keyword evidence="10" id="KW-1185">Reference proteome</keyword>
<dbReference type="InterPro" id="IPR017871">
    <property type="entry name" value="ABC_transporter-like_CS"/>
</dbReference>
<evidence type="ECO:0000256" key="6">
    <source>
        <dbReference type="ARBA" id="ARBA00022967"/>
    </source>
</evidence>
<dbReference type="PANTHER" id="PTHR42781">
    <property type="entry name" value="SPERMIDINE/PUTRESCINE IMPORT ATP-BINDING PROTEIN POTA"/>
    <property type="match status" value="1"/>
</dbReference>
<sequence>MSGAALAARVRVDRGDYTLDVEVHAGPGEIVAVMGPSGAGKSTLFGAIAGFVPLSDGHVRLDDKTVQTASGTHVAPHDRGVILLGQEARLFPHLSARENVAFGPRARRTPRRAAREDADAWLDRVGLGALGGRRPAQLSGGQQQRVALARALATAPRLLLLDEPLTSLDPETADGIRTLMREQLAATSTTALVATHAAVDATALASRLVVVEHGRITQTGAVEEVLRSPATTFVAALAPGAASWLGASAGGPWRARVLSADSLADGTLVRLRTPDGVDVELRMPGDVTLQPGAELVLGPPAS</sequence>
<dbReference type="GO" id="GO:0005524">
    <property type="term" value="F:ATP binding"/>
    <property type="evidence" value="ECO:0007669"/>
    <property type="project" value="UniProtKB-KW"/>
</dbReference>
<feature type="domain" description="ABC transporter" evidence="8">
    <location>
        <begin position="1"/>
        <end position="238"/>
    </location>
</feature>
<evidence type="ECO:0000259" key="8">
    <source>
        <dbReference type="PROSITE" id="PS50893"/>
    </source>
</evidence>
<evidence type="ECO:0000256" key="3">
    <source>
        <dbReference type="ARBA" id="ARBA00022519"/>
    </source>
</evidence>
<name>A0A5B8M2R2_9MICO</name>
<keyword evidence="7" id="KW-0472">Membrane</keyword>
<dbReference type="PROSITE" id="PS50893">
    <property type="entry name" value="ABC_TRANSPORTER_2"/>
    <property type="match status" value="1"/>
</dbReference>
<keyword evidence="5 9" id="KW-0067">ATP-binding</keyword>
<keyword evidence="4" id="KW-0547">Nucleotide-binding</keyword>
<reference evidence="9 10" key="1">
    <citation type="submission" date="2019-07" db="EMBL/GenBank/DDBJ databases">
        <title>Full genome sequence of Humibacter sp. WJ7-1.</title>
        <authorList>
            <person name="Im W.-T."/>
        </authorList>
    </citation>
    <scope>NUCLEOTIDE SEQUENCE [LARGE SCALE GENOMIC DNA]</scope>
    <source>
        <strain evidence="9 10">WJ7-1</strain>
    </source>
</reference>
<dbReference type="AlphaFoldDB" id="A0A5B8M2R2"/>
<keyword evidence="1" id="KW-0813">Transport</keyword>
<evidence type="ECO:0000256" key="4">
    <source>
        <dbReference type="ARBA" id="ARBA00022741"/>
    </source>
</evidence>
<dbReference type="Proteomes" id="UP000320216">
    <property type="component" value="Chromosome"/>
</dbReference>
<dbReference type="GO" id="GO:0016887">
    <property type="term" value="F:ATP hydrolysis activity"/>
    <property type="evidence" value="ECO:0007669"/>
    <property type="project" value="InterPro"/>
</dbReference>
<dbReference type="EMBL" id="CP042305">
    <property type="protein sequence ID" value="QDZ13930.1"/>
    <property type="molecule type" value="Genomic_DNA"/>
</dbReference>
<accession>A0A5B8M2R2</accession>
<protein>
    <submittedName>
        <fullName evidence="9">ATP-binding cassette domain-containing protein</fullName>
    </submittedName>
</protein>
<organism evidence="9 10">
    <name type="scientific">Humibacter ginsenosidimutans</name>
    <dbReference type="NCBI Taxonomy" id="2599293"/>
    <lineage>
        <taxon>Bacteria</taxon>
        <taxon>Bacillati</taxon>
        <taxon>Actinomycetota</taxon>
        <taxon>Actinomycetes</taxon>
        <taxon>Micrococcales</taxon>
        <taxon>Microbacteriaceae</taxon>
        <taxon>Humibacter</taxon>
    </lineage>
</organism>
<dbReference type="KEGG" id="huw:FPZ11_03250"/>
<dbReference type="Pfam" id="PF00005">
    <property type="entry name" value="ABC_tran"/>
    <property type="match status" value="1"/>
</dbReference>
<evidence type="ECO:0000256" key="2">
    <source>
        <dbReference type="ARBA" id="ARBA00022475"/>
    </source>
</evidence>
<keyword evidence="2" id="KW-1003">Cell membrane</keyword>
<evidence type="ECO:0000313" key="10">
    <source>
        <dbReference type="Proteomes" id="UP000320216"/>
    </source>
</evidence>
<gene>
    <name evidence="9" type="ORF">FPZ11_03250</name>
</gene>
<dbReference type="OrthoDB" id="9112331at2"/>
<keyword evidence="3" id="KW-0997">Cell inner membrane</keyword>
<dbReference type="InterPro" id="IPR003593">
    <property type="entry name" value="AAA+_ATPase"/>
</dbReference>
<dbReference type="PROSITE" id="PS00211">
    <property type="entry name" value="ABC_TRANSPORTER_1"/>
    <property type="match status" value="1"/>
</dbReference>
<dbReference type="SUPFAM" id="SSF52540">
    <property type="entry name" value="P-loop containing nucleoside triphosphate hydrolases"/>
    <property type="match status" value="1"/>
</dbReference>